<feature type="region of interest" description="Disordered" evidence="1">
    <location>
        <begin position="36"/>
        <end position="59"/>
    </location>
</feature>
<dbReference type="RefSeq" id="WP_235178769.1">
    <property type="nucleotide sequence ID" value="NZ_JAKFFV010000011.1"/>
</dbReference>
<evidence type="ECO:0000313" key="2">
    <source>
        <dbReference type="EMBL" id="MCF2500379.1"/>
    </source>
</evidence>
<name>A0A9X1TTM9_9BACT</name>
<reference evidence="2" key="1">
    <citation type="submission" date="2022-01" db="EMBL/GenBank/DDBJ databases">
        <title>Novel species in genus Dyadobacter.</title>
        <authorList>
            <person name="Ma C."/>
        </authorList>
    </citation>
    <scope>NUCLEOTIDE SEQUENCE</scope>
    <source>
        <strain evidence="2">CY357</strain>
    </source>
</reference>
<evidence type="ECO:0000313" key="3">
    <source>
        <dbReference type="Proteomes" id="UP001139411"/>
    </source>
</evidence>
<dbReference type="EMBL" id="JAKFFV010000011">
    <property type="protein sequence ID" value="MCF2500379.1"/>
    <property type="molecule type" value="Genomic_DNA"/>
</dbReference>
<dbReference type="Proteomes" id="UP001139411">
    <property type="component" value="Unassembled WGS sequence"/>
</dbReference>
<evidence type="ECO:0000256" key="1">
    <source>
        <dbReference type="SAM" id="MobiDB-lite"/>
    </source>
</evidence>
<comment type="caution">
    <text evidence="2">The sequence shown here is derived from an EMBL/GenBank/DDBJ whole genome shotgun (WGS) entry which is preliminary data.</text>
</comment>
<protein>
    <submittedName>
        <fullName evidence="2">Uncharacterized protein</fullName>
    </submittedName>
</protein>
<organism evidence="2 3">
    <name type="scientific">Dyadobacter chenhuakuii</name>
    <dbReference type="NCBI Taxonomy" id="2909339"/>
    <lineage>
        <taxon>Bacteria</taxon>
        <taxon>Pseudomonadati</taxon>
        <taxon>Bacteroidota</taxon>
        <taxon>Cytophagia</taxon>
        <taxon>Cytophagales</taxon>
        <taxon>Spirosomataceae</taxon>
        <taxon>Dyadobacter</taxon>
    </lineage>
</organism>
<proteinExistence type="predicted"/>
<gene>
    <name evidence="2" type="ORF">L0661_18805</name>
</gene>
<sequence>MLKNIYKIFKKRSINMASQANSKLTPEHQNLNRETTKLQLNQEEQEKKDKQYLKWRHNL</sequence>
<accession>A0A9X1TTM9</accession>
<dbReference type="AlphaFoldDB" id="A0A9X1TTM9"/>